<dbReference type="NCBIfam" id="TIGR02241">
    <property type="entry name" value="conserved hypothetical phage tail region protein"/>
    <property type="match status" value="1"/>
</dbReference>
<name>B2IW95_NOSP7</name>
<sequence length="185" mass="21421">MASLRATQERHYELRITNYLTVVQSASRIPEVLTAHRFYLELTLEGQNDANCFFLECQGFKRTQEVIEISEVTSQTWGKKGQSKGQVVRTKLPSNPKSGNLTLRRGTTNSMDFWKWFEKVEKGNWSEQRRLVALSIYNQANQEIARFELAGAWPASYKIADVNARSHDIEIEEVEVAFEEFKRVK</sequence>
<evidence type="ECO:0000313" key="1">
    <source>
        <dbReference type="EMBL" id="ACC79840.1"/>
    </source>
</evidence>
<dbReference type="PANTHER" id="PTHR38009">
    <property type="entry name" value="CONSERVED HYPOTHETICAL PHAGE TAIL PROTEIN"/>
    <property type="match status" value="1"/>
</dbReference>
<reference evidence="2" key="1">
    <citation type="submission" date="2008-04" db="EMBL/GenBank/DDBJ databases">
        <title>Complete sequence of chromosome of Nostoc punctiforme ATCC 29133.</title>
        <authorList>
            <consortium name="US DOE Joint Genome Institute"/>
            <person name="Copeland A."/>
            <person name="Lucas S."/>
            <person name="Lapidus A."/>
            <person name="Glavina del Rio T."/>
            <person name="Dalin E."/>
            <person name="Tice H."/>
            <person name="Pitluck S."/>
            <person name="Chain P."/>
            <person name="Malfatti S."/>
            <person name="Shin M."/>
            <person name="Vergez L."/>
            <person name="Schmutz J."/>
            <person name="Larimer F."/>
            <person name="Land M."/>
            <person name="Hauser L."/>
            <person name="Kyrpides N."/>
            <person name="Kim E."/>
            <person name="Meeks J.C."/>
            <person name="Elhai J."/>
            <person name="Campbell E.L."/>
            <person name="Thiel T."/>
            <person name="Longmire J."/>
            <person name="Potts M."/>
            <person name="Atlas R."/>
        </authorList>
    </citation>
    <scope>NUCLEOTIDE SEQUENCE [LARGE SCALE GENOMIC DNA]</scope>
    <source>
        <strain evidence="2">ATCC 29133 / PCC 73102</strain>
    </source>
</reference>
<dbReference type="KEGG" id="npu:Npun_F1114"/>
<dbReference type="EMBL" id="CP001037">
    <property type="protein sequence ID" value="ACC79840.1"/>
    <property type="molecule type" value="Genomic_DNA"/>
</dbReference>
<protein>
    <submittedName>
        <fullName evidence="1">Conserved hypothetical phage tail protein</fullName>
    </submittedName>
</protein>
<dbReference type="GO" id="GO:0005198">
    <property type="term" value="F:structural molecule activity"/>
    <property type="evidence" value="ECO:0007669"/>
    <property type="project" value="InterPro"/>
</dbReference>
<keyword evidence="2" id="KW-1185">Reference proteome</keyword>
<evidence type="ECO:0000313" key="2">
    <source>
        <dbReference type="Proteomes" id="UP000001191"/>
    </source>
</evidence>
<dbReference type="RefSeq" id="WP_012407861.1">
    <property type="nucleotide sequence ID" value="NC_010628.1"/>
</dbReference>
<dbReference type="EnsemblBacteria" id="ACC79840">
    <property type="protein sequence ID" value="ACC79840"/>
    <property type="gene ID" value="Npun_F1114"/>
</dbReference>
<dbReference type="eggNOG" id="ENOG50312JQ">
    <property type="taxonomic scope" value="Bacteria"/>
</dbReference>
<reference evidence="1 2" key="2">
    <citation type="journal article" date="2013" name="Plant Physiol.">
        <title>A Nostoc punctiforme Sugar Transporter Necessary to Establish a Cyanobacterium-Plant Symbiosis.</title>
        <authorList>
            <person name="Ekman M."/>
            <person name="Picossi S."/>
            <person name="Campbell E.L."/>
            <person name="Meeks J.C."/>
            <person name="Flores E."/>
        </authorList>
    </citation>
    <scope>NUCLEOTIDE SEQUENCE [LARGE SCALE GENOMIC DNA]</scope>
    <source>
        <strain evidence="2">ATCC 29133 / PCC 73102</strain>
    </source>
</reference>
<dbReference type="InterPro" id="IPR010667">
    <property type="entry name" value="Phage_T4_Gp19"/>
</dbReference>
<dbReference type="AlphaFoldDB" id="B2IW95"/>
<dbReference type="HOGENOM" id="CLU_101335_4_0_3"/>
<dbReference type="PhylomeDB" id="B2IW95"/>
<gene>
    <name evidence="1" type="ordered locus">Npun_F1114</name>
</gene>
<dbReference type="Pfam" id="PF06841">
    <property type="entry name" value="Phage_T4_gp19"/>
    <property type="match status" value="1"/>
</dbReference>
<dbReference type="PANTHER" id="PTHR38009:SF1">
    <property type="entry name" value="CONSERVED HYPOTHETICAL PHAGE TAIL PROTEIN"/>
    <property type="match status" value="1"/>
</dbReference>
<organism evidence="1 2">
    <name type="scientific">Nostoc punctiforme (strain ATCC 29133 / PCC 73102)</name>
    <dbReference type="NCBI Taxonomy" id="63737"/>
    <lineage>
        <taxon>Bacteria</taxon>
        <taxon>Bacillati</taxon>
        <taxon>Cyanobacteriota</taxon>
        <taxon>Cyanophyceae</taxon>
        <taxon>Nostocales</taxon>
        <taxon>Nostocaceae</taxon>
        <taxon>Nostoc</taxon>
    </lineage>
</organism>
<dbReference type="STRING" id="63737.Npun_F1114"/>
<dbReference type="InterPro" id="IPR011747">
    <property type="entry name" value="CHP02241"/>
</dbReference>
<accession>B2IW95</accession>
<dbReference type="Proteomes" id="UP000001191">
    <property type="component" value="Chromosome"/>
</dbReference>
<proteinExistence type="predicted"/>